<dbReference type="SUPFAM" id="SSF53901">
    <property type="entry name" value="Thiolase-like"/>
    <property type="match status" value="1"/>
</dbReference>
<dbReference type="InterPro" id="IPR016039">
    <property type="entry name" value="Thiolase-like"/>
</dbReference>
<dbReference type="InterPro" id="IPR020616">
    <property type="entry name" value="Thiolase_N"/>
</dbReference>
<dbReference type="OrthoDB" id="5404651at2759"/>
<dbReference type="GO" id="GO:0006635">
    <property type="term" value="P:fatty acid beta-oxidation"/>
    <property type="evidence" value="ECO:0007669"/>
    <property type="project" value="TreeGrafter"/>
</dbReference>
<organism evidence="2 3">
    <name type="scientific">Dactylonectria macrodidyma</name>
    <dbReference type="NCBI Taxonomy" id="307937"/>
    <lineage>
        <taxon>Eukaryota</taxon>
        <taxon>Fungi</taxon>
        <taxon>Dikarya</taxon>
        <taxon>Ascomycota</taxon>
        <taxon>Pezizomycotina</taxon>
        <taxon>Sordariomycetes</taxon>
        <taxon>Hypocreomycetidae</taxon>
        <taxon>Hypocreales</taxon>
        <taxon>Nectriaceae</taxon>
        <taxon>Dactylonectria</taxon>
    </lineage>
</organism>
<name>A0A9P9ET75_9HYPO</name>
<dbReference type="PANTHER" id="PTHR43853">
    <property type="entry name" value="3-KETOACYL-COA THIOLASE, PEROXISOMAL"/>
    <property type="match status" value="1"/>
</dbReference>
<evidence type="ECO:0000313" key="3">
    <source>
        <dbReference type="Proteomes" id="UP000738349"/>
    </source>
</evidence>
<dbReference type="GO" id="GO:0010124">
    <property type="term" value="P:phenylacetate catabolic process"/>
    <property type="evidence" value="ECO:0007669"/>
    <property type="project" value="TreeGrafter"/>
</dbReference>
<dbReference type="PANTHER" id="PTHR43853:SF9">
    <property type="entry name" value="ACETYL-COA C-ACETYLTRANSFERASE"/>
    <property type="match status" value="1"/>
</dbReference>
<proteinExistence type="predicted"/>
<dbReference type="Proteomes" id="UP000738349">
    <property type="component" value="Unassembled WGS sequence"/>
</dbReference>
<gene>
    <name evidence="2" type="ORF">EDB81DRAFT_842759</name>
</gene>
<dbReference type="Gene3D" id="3.40.47.10">
    <property type="match status" value="2"/>
</dbReference>
<dbReference type="GO" id="GO:0003988">
    <property type="term" value="F:acetyl-CoA C-acyltransferase activity"/>
    <property type="evidence" value="ECO:0007669"/>
    <property type="project" value="TreeGrafter"/>
</dbReference>
<dbReference type="InterPro" id="IPR050215">
    <property type="entry name" value="Thiolase-like_sf_Thiolase"/>
</dbReference>
<dbReference type="EMBL" id="JAGMUV010000009">
    <property type="protein sequence ID" value="KAH7143500.1"/>
    <property type="molecule type" value="Genomic_DNA"/>
</dbReference>
<dbReference type="AlphaFoldDB" id="A0A9P9ET75"/>
<reference evidence="2" key="1">
    <citation type="journal article" date="2021" name="Nat. Commun.">
        <title>Genetic determinants of endophytism in the Arabidopsis root mycobiome.</title>
        <authorList>
            <person name="Mesny F."/>
            <person name="Miyauchi S."/>
            <person name="Thiergart T."/>
            <person name="Pickel B."/>
            <person name="Atanasova L."/>
            <person name="Karlsson M."/>
            <person name="Huettel B."/>
            <person name="Barry K.W."/>
            <person name="Haridas S."/>
            <person name="Chen C."/>
            <person name="Bauer D."/>
            <person name="Andreopoulos W."/>
            <person name="Pangilinan J."/>
            <person name="LaButti K."/>
            <person name="Riley R."/>
            <person name="Lipzen A."/>
            <person name="Clum A."/>
            <person name="Drula E."/>
            <person name="Henrissat B."/>
            <person name="Kohler A."/>
            <person name="Grigoriev I.V."/>
            <person name="Martin F.M."/>
            <person name="Hacquard S."/>
        </authorList>
    </citation>
    <scope>NUCLEOTIDE SEQUENCE</scope>
    <source>
        <strain evidence="2">MPI-CAGE-AT-0147</strain>
    </source>
</reference>
<keyword evidence="3" id="KW-1185">Reference proteome</keyword>
<protein>
    <submittedName>
        <fullName evidence="2">3-ketoacyl-CoA thiolase</fullName>
    </submittedName>
</protein>
<evidence type="ECO:0000313" key="2">
    <source>
        <dbReference type="EMBL" id="KAH7143500.1"/>
    </source>
</evidence>
<accession>A0A9P9ET75</accession>
<comment type="caution">
    <text evidence="2">The sequence shown here is derived from an EMBL/GenBank/DDBJ whole genome shotgun (WGS) entry which is preliminary data.</text>
</comment>
<evidence type="ECO:0000259" key="1">
    <source>
        <dbReference type="Pfam" id="PF00108"/>
    </source>
</evidence>
<dbReference type="Pfam" id="PF00108">
    <property type="entry name" value="Thiolase_N"/>
    <property type="match status" value="1"/>
</dbReference>
<sequence>MLSPHRGGQLYRSHMSRLKFEASSTLLSVWEKCPTDAVFLSAVRSPITRTSNDGFKDTWPENTLRHARICQDGKNDTLDCGQCSSSLQAITNRAHSISARQLDVALVGHVGITMRNYRSRSRPTDVPPSLRESRVKQAADCLVAMGDTPEHNARRHSVSREDQYGFIFLSHLTAKKAQYEGSFTSEIVTVTYRAPSGTDSGGKTYTFMAHRPLHRHASIRP</sequence>
<feature type="domain" description="Thiolase N-terminal" evidence="1">
    <location>
        <begin position="82"/>
        <end position="197"/>
    </location>
</feature>
<dbReference type="GO" id="GO:0005777">
    <property type="term" value="C:peroxisome"/>
    <property type="evidence" value="ECO:0007669"/>
    <property type="project" value="TreeGrafter"/>
</dbReference>